<organism evidence="2 3">
    <name type="scientific">Sphingobacterium nematocida</name>
    <dbReference type="NCBI Taxonomy" id="1513896"/>
    <lineage>
        <taxon>Bacteria</taxon>
        <taxon>Pseudomonadati</taxon>
        <taxon>Bacteroidota</taxon>
        <taxon>Sphingobacteriia</taxon>
        <taxon>Sphingobacteriales</taxon>
        <taxon>Sphingobacteriaceae</taxon>
        <taxon>Sphingobacterium</taxon>
    </lineage>
</organism>
<dbReference type="InterPro" id="IPR032185">
    <property type="entry name" value="DUF5017"/>
</dbReference>
<dbReference type="PROSITE" id="PS51257">
    <property type="entry name" value="PROKAR_LIPOPROTEIN"/>
    <property type="match status" value="1"/>
</dbReference>
<proteinExistence type="predicted"/>
<dbReference type="EMBL" id="FUZF01000013">
    <property type="protein sequence ID" value="SKB88992.1"/>
    <property type="molecule type" value="Genomic_DNA"/>
</dbReference>
<evidence type="ECO:0000313" key="2">
    <source>
        <dbReference type="EMBL" id="SKB88992.1"/>
    </source>
</evidence>
<evidence type="ECO:0000259" key="1">
    <source>
        <dbReference type="Pfam" id="PF16409"/>
    </source>
</evidence>
<dbReference type="Proteomes" id="UP000190150">
    <property type="component" value="Unassembled WGS sequence"/>
</dbReference>
<dbReference type="STRING" id="1513896.SAMN05660841_02892"/>
<dbReference type="AlphaFoldDB" id="A0A1T5EYH1"/>
<keyword evidence="3" id="KW-1185">Reference proteome</keyword>
<sequence>MKTDLKMKKILFVSLLVGTLFSCDKQDYPEDWKPGSGELTIQMDKTSIKQSEFFTLQFGGYADSIMVYDGTLGHEYRYKDRTAMEGVKPKVSFTSYMQWGAQTNSLSVLVSTDFAGGKYDATEIQAATWTNITNRFTLSTGADNTVSGEVNLADLVKPGKQMYFAFKYEGKTGSTQRQWTIKNFVIKNELPTGVVQDVVNTASAGWKQYSVANSAKVWTYNTTQVGIEGGNATSEDNLDWVITKALDFTKVAPDQPSHMLKTRFENMLQMYRVGYKSPGQYKMTVIGKENAGKETSKLEKDVTVQAN</sequence>
<dbReference type="OrthoDB" id="1082472at2"/>
<evidence type="ECO:0000313" key="3">
    <source>
        <dbReference type="Proteomes" id="UP000190150"/>
    </source>
</evidence>
<gene>
    <name evidence="2" type="ORF">SAMN05660841_02892</name>
</gene>
<reference evidence="3" key="1">
    <citation type="submission" date="2017-02" db="EMBL/GenBank/DDBJ databases">
        <authorList>
            <person name="Varghese N."/>
            <person name="Submissions S."/>
        </authorList>
    </citation>
    <scope>NUCLEOTIDE SEQUENCE [LARGE SCALE GENOMIC DNA]</scope>
    <source>
        <strain evidence="3">DSM 24091</strain>
    </source>
</reference>
<dbReference type="Pfam" id="PF16409">
    <property type="entry name" value="DUF5017"/>
    <property type="match status" value="1"/>
</dbReference>
<accession>A0A1T5EYH1</accession>
<protein>
    <recommendedName>
        <fullName evidence="1">DUF5017 domain-containing protein</fullName>
    </recommendedName>
</protein>
<name>A0A1T5EYH1_9SPHI</name>
<feature type="domain" description="DUF5017" evidence="1">
    <location>
        <begin position="40"/>
        <end position="206"/>
    </location>
</feature>